<dbReference type="KEGG" id="amt:Amet_2125"/>
<accession>A6TQ16</accession>
<reference evidence="3" key="1">
    <citation type="journal article" date="2016" name="Genome Announc.">
        <title>Complete genome sequence of Alkaliphilus metalliredigens strain QYMF, an alkaliphilic and metal-reducing bacterium isolated from borax-contaminated leachate ponds.</title>
        <authorList>
            <person name="Hwang C."/>
            <person name="Copeland A."/>
            <person name="Lucas S."/>
            <person name="Lapidus A."/>
            <person name="Barry K."/>
            <person name="Detter J.C."/>
            <person name="Glavina Del Rio T."/>
            <person name="Hammon N."/>
            <person name="Israni S."/>
            <person name="Dalin E."/>
            <person name="Tice H."/>
            <person name="Pitluck S."/>
            <person name="Chertkov O."/>
            <person name="Brettin T."/>
            <person name="Bruce D."/>
            <person name="Han C."/>
            <person name="Schmutz J."/>
            <person name="Larimer F."/>
            <person name="Land M.L."/>
            <person name="Hauser L."/>
            <person name="Kyrpides N."/>
            <person name="Mikhailova N."/>
            <person name="Ye Q."/>
            <person name="Zhou J."/>
            <person name="Richardson P."/>
            <person name="Fields M.W."/>
        </authorList>
    </citation>
    <scope>NUCLEOTIDE SEQUENCE [LARGE SCALE GENOMIC DNA]</scope>
    <source>
        <strain evidence="3">QYMF</strain>
    </source>
</reference>
<proteinExistence type="predicted"/>
<feature type="transmembrane region" description="Helical" evidence="1">
    <location>
        <begin position="22"/>
        <end position="44"/>
    </location>
</feature>
<keyword evidence="1" id="KW-0812">Transmembrane</keyword>
<keyword evidence="1" id="KW-0472">Membrane</keyword>
<dbReference type="EMBL" id="CP000724">
    <property type="protein sequence ID" value="ABR48284.1"/>
    <property type="molecule type" value="Genomic_DNA"/>
</dbReference>
<evidence type="ECO:0008006" key="4">
    <source>
        <dbReference type="Google" id="ProtNLM"/>
    </source>
</evidence>
<name>A6TQ16_ALKMQ</name>
<gene>
    <name evidence="2" type="ordered locus">Amet_2125</name>
</gene>
<dbReference type="HOGENOM" id="CLU_1253757_0_0_9"/>
<keyword evidence="1" id="KW-1133">Transmembrane helix</keyword>
<protein>
    <recommendedName>
        <fullName evidence="4">LITAF domain-containing protein</fullName>
    </recommendedName>
</protein>
<evidence type="ECO:0000313" key="2">
    <source>
        <dbReference type="EMBL" id="ABR48284.1"/>
    </source>
</evidence>
<evidence type="ECO:0000313" key="3">
    <source>
        <dbReference type="Proteomes" id="UP000001572"/>
    </source>
</evidence>
<dbReference type="RefSeq" id="WP_012063261.1">
    <property type="nucleotide sequence ID" value="NC_009633.1"/>
</dbReference>
<organism evidence="2 3">
    <name type="scientific">Alkaliphilus metalliredigens (strain QYMF)</name>
    <dbReference type="NCBI Taxonomy" id="293826"/>
    <lineage>
        <taxon>Bacteria</taxon>
        <taxon>Bacillati</taxon>
        <taxon>Bacillota</taxon>
        <taxon>Clostridia</taxon>
        <taxon>Peptostreptococcales</taxon>
        <taxon>Natronincolaceae</taxon>
        <taxon>Alkaliphilus</taxon>
    </lineage>
</organism>
<dbReference type="STRING" id="293826.Amet_2125"/>
<dbReference type="OrthoDB" id="2886319at2"/>
<dbReference type="Proteomes" id="UP000001572">
    <property type="component" value="Chromosome"/>
</dbReference>
<dbReference type="AlphaFoldDB" id="A6TQ16"/>
<keyword evidence="3" id="KW-1185">Reference proteome</keyword>
<dbReference type="eggNOG" id="ENOG50338I8">
    <property type="taxonomic scope" value="Bacteria"/>
</dbReference>
<sequence length="220" mass="25542">MKVCPECYSDNVERTSSIGARLFICIFLLFIPFGIFICWIPFVFPHRFICKVCGKDDKEEMMVAIDWRESEILLENQKTLENNLRPKFDRWFNFEDSLYKIVKARGYLLLLKVTKNNIETLLIKEYSSDTNIIKTTSSLSNKFKALKTNSAANNSMNNSGYNSSIYDSIINKMILTPIGNELITEEEFDSFKKGIDNLFHFLESNQLLIEPIEVSINQRT</sequence>
<evidence type="ECO:0000256" key="1">
    <source>
        <dbReference type="SAM" id="Phobius"/>
    </source>
</evidence>